<feature type="compositionally biased region" description="Low complexity" evidence="1">
    <location>
        <begin position="86"/>
        <end position="95"/>
    </location>
</feature>
<dbReference type="SUPFAM" id="SSF56112">
    <property type="entry name" value="Protein kinase-like (PK-like)"/>
    <property type="match status" value="1"/>
</dbReference>
<organism evidence="2 3">
    <name type="scientific">Romanomermis culicivorax</name>
    <name type="common">Nematode worm</name>
    <dbReference type="NCBI Taxonomy" id="13658"/>
    <lineage>
        <taxon>Eukaryota</taxon>
        <taxon>Metazoa</taxon>
        <taxon>Ecdysozoa</taxon>
        <taxon>Nematoda</taxon>
        <taxon>Enoplea</taxon>
        <taxon>Dorylaimia</taxon>
        <taxon>Mermithida</taxon>
        <taxon>Mermithoidea</taxon>
        <taxon>Mermithidae</taxon>
        <taxon>Romanomermis</taxon>
    </lineage>
</organism>
<accession>A0A915J760</accession>
<evidence type="ECO:0000313" key="3">
    <source>
        <dbReference type="WBParaSite" id="nRc.2.0.1.t22292-RA"/>
    </source>
</evidence>
<dbReference type="InterPro" id="IPR011009">
    <property type="entry name" value="Kinase-like_dom_sf"/>
</dbReference>
<keyword evidence="2" id="KW-1185">Reference proteome</keyword>
<feature type="region of interest" description="Disordered" evidence="1">
    <location>
        <begin position="81"/>
        <end position="116"/>
    </location>
</feature>
<evidence type="ECO:0000256" key="1">
    <source>
        <dbReference type="SAM" id="MobiDB-lite"/>
    </source>
</evidence>
<protein>
    <submittedName>
        <fullName evidence="3">Serine-threonine/tyrosine-protein kinase catalytic domain-containing protein</fullName>
    </submittedName>
</protein>
<proteinExistence type="predicted"/>
<reference evidence="3" key="1">
    <citation type="submission" date="2022-11" db="UniProtKB">
        <authorList>
            <consortium name="WormBaseParasite"/>
        </authorList>
    </citation>
    <scope>IDENTIFICATION</scope>
</reference>
<evidence type="ECO:0000313" key="2">
    <source>
        <dbReference type="Proteomes" id="UP000887565"/>
    </source>
</evidence>
<dbReference type="AlphaFoldDB" id="A0A915J760"/>
<dbReference type="Proteomes" id="UP000887565">
    <property type="component" value="Unplaced"/>
</dbReference>
<name>A0A915J760_ROMCU</name>
<dbReference type="WBParaSite" id="nRc.2.0.1.t22292-RA">
    <property type="protein sequence ID" value="nRc.2.0.1.t22292-RA"/>
    <property type="gene ID" value="nRc.2.0.1.g22292"/>
</dbReference>
<sequence length="349" mass="38940">MPEICTIDVFRVLLKCWLPDPEERPSFHELHEIFRDTFFKDPPRYLVIEGDSLKRQVQRNENLDMLDNLDLTPICDTGRTYSQEVSTPTMPSTPSKPLLRVEMPPSRDCNRRNESTSSHRYALDPLGIRSIADLDLSIVTPAGMDNYLLPDSIASKSRATNHPDLDSQQWAACEVYTPVIGGLSSPQLHHTYYNDVKKFIDCPDADFIDEGISSMGVGADHQSPSTSCKSSSSVKSSDVVVVVADDVDGFNRRFSSSNGIKIVDLTSQSRRPTISNDKTNVLATENLEYILPPNCRGRAIVTSYDSDVRFDDFATKNAQTAKNSAQIFDRQNSIAGDYTTELIENESCV</sequence>